<dbReference type="AlphaFoldDB" id="A0A364NWD1"/>
<dbReference type="SUPFAM" id="SSF52091">
    <property type="entry name" value="SpoIIaa-like"/>
    <property type="match status" value="1"/>
</dbReference>
<comment type="caution">
    <text evidence="2">The sequence shown here is derived from an EMBL/GenBank/DDBJ whole genome shotgun (WGS) entry which is preliminary data.</text>
</comment>
<dbReference type="EMBL" id="PGTO01000010">
    <property type="protein sequence ID" value="RAU21394.1"/>
    <property type="molecule type" value="Genomic_DNA"/>
</dbReference>
<dbReference type="InterPro" id="IPR002645">
    <property type="entry name" value="STAS_dom"/>
</dbReference>
<dbReference type="Proteomes" id="UP000251075">
    <property type="component" value="Unassembled WGS sequence"/>
</dbReference>
<evidence type="ECO:0000259" key="1">
    <source>
        <dbReference type="Pfam" id="PF01740"/>
    </source>
</evidence>
<evidence type="ECO:0000313" key="3">
    <source>
        <dbReference type="Proteomes" id="UP000251075"/>
    </source>
</evidence>
<organism evidence="2 3">
    <name type="scientific">Paramagnetospirillum kuznetsovii</name>
    <dbReference type="NCBI Taxonomy" id="2053833"/>
    <lineage>
        <taxon>Bacteria</taxon>
        <taxon>Pseudomonadati</taxon>
        <taxon>Pseudomonadota</taxon>
        <taxon>Alphaproteobacteria</taxon>
        <taxon>Rhodospirillales</taxon>
        <taxon>Magnetospirillaceae</taxon>
        <taxon>Paramagnetospirillum</taxon>
    </lineage>
</organism>
<reference evidence="2 3" key="1">
    <citation type="submission" date="2017-11" db="EMBL/GenBank/DDBJ databases">
        <title>Draft genome sequence of magnetotactic bacterium Magnetospirillum kuznetsovii LBB-42.</title>
        <authorList>
            <person name="Grouzdev D.S."/>
            <person name="Rysina M.S."/>
            <person name="Baslerov R.V."/>
            <person name="Koziaeva V."/>
        </authorList>
    </citation>
    <scope>NUCLEOTIDE SEQUENCE [LARGE SCALE GENOMIC DNA]</scope>
    <source>
        <strain evidence="2 3">LBB-42</strain>
    </source>
</reference>
<proteinExistence type="predicted"/>
<keyword evidence="3" id="KW-1185">Reference proteome</keyword>
<feature type="domain" description="STAS" evidence="1">
    <location>
        <begin position="41"/>
        <end position="112"/>
    </location>
</feature>
<gene>
    <name evidence="2" type="ORF">CU669_13255</name>
</gene>
<sequence>MGALIFRIYSFYTRILHSWVMRQAGGPRSMAYSLLLDPTGVIIRLTDSLIDDDYDRIQDDFEAAMERGAGYVILDLEQLGGVTNAVVGLIGTLRLQCRRRGAVLELRNVGPRHMGTTDSRTKSDLLGATL</sequence>
<dbReference type="Pfam" id="PF01740">
    <property type="entry name" value="STAS"/>
    <property type="match status" value="1"/>
</dbReference>
<name>A0A364NWD1_9PROT</name>
<evidence type="ECO:0000313" key="2">
    <source>
        <dbReference type="EMBL" id="RAU21394.1"/>
    </source>
</evidence>
<dbReference type="InterPro" id="IPR036513">
    <property type="entry name" value="STAS_dom_sf"/>
</dbReference>
<dbReference type="Gene3D" id="3.30.750.24">
    <property type="entry name" value="STAS domain"/>
    <property type="match status" value="1"/>
</dbReference>
<protein>
    <recommendedName>
        <fullName evidence="1">STAS domain-containing protein</fullName>
    </recommendedName>
</protein>
<accession>A0A364NWD1</accession>